<dbReference type="EMBL" id="JAQQXP010000001">
    <property type="protein sequence ID" value="MDC8830379.1"/>
    <property type="molecule type" value="Genomic_DNA"/>
</dbReference>
<reference evidence="1 2" key="1">
    <citation type="submission" date="2022-10" db="EMBL/GenBank/DDBJ databases">
        <title>Alteromonas sp. chi3 Genome sequencing.</title>
        <authorList>
            <person name="Park S."/>
        </authorList>
    </citation>
    <scope>NUCLEOTIDE SEQUENCE [LARGE SCALE GENOMIC DNA]</scope>
    <source>
        <strain evidence="2">chi3</strain>
    </source>
</reference>
<protein>
    <submittedName>
        <fullName evidence="1">Uncharacterized protein</fullName>
    </submittedName>
</protein>
<dbReference type="RefSeq" id="WP_273639175.1">
    <property type="nucleotide sequence ID" value="NZ_JAQQXP010000001.1"/>
</dbReference>
<evidence type="ECO:0000313" key="2">
    <source>
        <dbReference type="Proteomes" id="UP001218788"/>
    </source>
</evidence>
<sequence length="68" mass="7214">MTHSNDPGSIANMAGIQTAIANNDATELKALLGDQQLGTLQKDYLFDLAKLSGNTEVQDIISDAPEKP</sequence>
<proteinExistence type="predicted"/>
<name>A0ABT5L1T4_9ALTE</name>
<evidence type="ECO:0000313" key="1">
    <source>
        <dbReference type="EMBL" id="MDC8830379.1"/>
    </source>
</evidence>
<accession>A0ABT5L1T4</accession>
<keyword evidence="2" id="KW-1185">Reference proteome</keyword>
<comment type="caution">
    <text evidence="1">The sequence shown here is derived from an EMBL/GenBank/DDBJ whole genome shotgun (WGS) entry which is preliminary data.</text>
</comment>
<gene>
    <name evidence="1" type="ORF">OIK42_06325</name>
</gene>
<dbReference type="Proteomes" id="UP001218788">
    <property type="component" value="Unassembled WGS sequence"/>
</dbReference>
<organism evidence="1 2">
    <name type="scientific">Alteromonas gilva</name>
    <dbReference type="NCBI Taxonomy" id="2987522"/>
    <lineage>
        <taxon>Bacteria</taxon>
        <taxon>Pseudomonadati</taxon>
        <taxon>Pseudomonadota</taxon>
        <taxon>Gammaproteobacteria</taxon>
        <taxon>Alteromonadales</taxon>
        <taxon>Alteromonadaceae</taxon>
        <taxon>Alteromonas/Salinimonas group</taxon>
        <taxon>Alteromonas</taxon>
    </lineage>
</organism>